<dbReference type="Pfam" id="PF21946">
    <property type="entry name" value="LppM"/>
    <property type="match status" value="1"/>
</dbReference>
<protein>
    <submittedName>
        <fullName evidence="5">Resistance to Congo red protein</fullName>
    </submittedName>
</protein>
<keyword evidence="6" id="KW-1185">Reference proteome</keyword>
<evidence type="ECO:0000313" key="6">
    <source>
        <dbReference type="Proteomes" id="UP001072034"/>
    </source>
</evidence>
<feature type="signal peptide" evidence="3">
    <location>
        <begin position="1"/>
        <end position="35"/>
    </location>
</feature>
<name>A0ABT4I726_9ACTO</name>
<evidence type="ECO:0000256" key="2">
    <source>
        <dbReference type="SAM" id="Phobius"/>
    </source>
</evidence>
<dbReference type="InterPro" id="IPR053807">
    <property type="entry name" value="LppM"/>
</dbReference>
<feature type="chain" id="PRO_5045721650" evidence="3">
    <location>
        <begin position="36"/>
        <end position="281"/>
    </location>
</feature>
<evidence type="ECO:0000259" key="4">
    <source>
        <dbReference type="Pfam" id="PF21946"/>
    </source>
</evidence>
<dbReference type="RefSeq" id="WP_268917101.1">
    <property type="nucleotide sequence ID" value="NZ_JAPTMY010000009.1"/>
</dbReference>
<evidence type="ECO:0000256" key="3">
    <source>
        <dbReference type="SAM" id="SignalP"/>
    </source>
</evidence>
<feature type="transmembrane region" description="Helical" evidence="2">
    <location>
        <begin position="205"/>
        <end position="228"/>
    </location>
</feature>
<dbReference type="Proteomes" id="UP001072034">
    <property type="component" value="Unassembled WGS sequence"/>
</dbReference>
<keyword evidence="2" id="KW-1133">Transmembrane helix</keyword>
<feature type="region of interest" description="Disordered" evidence="1">
    <location>
        <begin position="234"/>
        <end position="281"/>
    </location>
</feature>
<feature type="compositionally biased region" description="Low complexity" evidence="1">
    <location>
        <begin position="257"/>
        <end position="274"/>
    </location>
</feature>
<gene>
    <name evidence="5" type="ORF">OHJ16_05690</name>
</gene>
<organism evidence="5 6">
    <name type="scientific">Actinomyces israelii</name>
    <dbReference type="NCBI Taxonomy" id="1659"/>
    <lineage>
        <taxon>Bacteria</taxon>
        <taxon>Bacillati</taxon>
        <taxon>Actinomycetota</taxon>
        <taxon>Actinomycetes</taxon>
        <taxon>Actinomycetales</taxon>
        <taxon>Actinomycetaceae</taxon>
        <taxon>Actinomyces</taxon>
    </lineage>
</organism>
<reference evidence="5" key="1">
    <citation type="submission" date="2022-10" db="EMBL/GenBank/DDBJ databases">
        <title>Genome sequence of Actinomyces israelii ATCC 10048.</title>
        <authorList>
            <person name="Watt R.M."/>
            <person name="Tong W.M."/>
        </authorList>
    </citation>
    <scope>NUCLEOTIDE SEQUENCE</scope>
    <source>
        <strain evidence="5">ATCC 10048</strain>
    </source>
</reference>
<evidence type="ECO:0000256" key="1">
    <source>
        <dbReference type="SAM" id="MobiDB-lite"/>
    </source>
</evidence>
<comment type="caution">
    <text evidence="5">The sequence shown here is derived from an EMBL/GenBank/DDBJ whole genome shotgun (WGS) entry which is preliminary data.</text>
</comment>
<accession>A0ABT4I726</accession>
<keyword evidence="2" id="KW-0812">Transmembrane</keyword>
<feature type="domain" description="LppM" evidence="4">
    <location>
        <begin position="105"/>
        <end position="178"/>
    </location>
</feature>
<keyword evidence="2" id="KW-0472">Membrane</keyword>
<proteinExistence type="predicted"/>
<sequence>MRAPLRTRLHRLSAATAALALSIIGVTSTPPAATAAPESRSVTSSFEFDIHEQDTFDMTFTMRNADTPPSLYCDKDLITVDDSTADVTTRVQGDQCVLSIFDTNIDGSKNGEGLNIRHEGSTYVFEASDLSGMKGIGATIKVAFPGKVISSDEHAQADGNKVTWSDIDTLSSLRAEGEDSAGNPAPDKDKSNGGPIGDRSSQRLFWAWIIAGGVAALVTGGVIALIVLNRRRTHSGATAPVSARDLSRTPAQPGYTQSGYGYTQPGPGQSGQQPHNPSTRH</sequence>
<feature type="region of interest" description="Disordered" evidence="1">
    <location>
        <begin position="175"/>
        <end position="196"/>
    </location>
</feature>
<keyword evidence="3" id="KW-0732">Signal</keyword>
<dbReference type="EMBL" id="JAPTMY010000009">
    <property type="protein sequence ID" value="MCZ0857533.1"/>
    <property type="molecule type" value="Genomic_DNA"/>
</dbReference>
<evidence type="ECO:0000313" key="5">
    <source>
        <dbReference type="EMBL" id="MCZ0857533.1"/>
    </source>
</evidence>